<organism evidence="3 4">
    <name type="scientific">Planobispora siamensis</name>
    <dbReference type="NCBI Taxonomy" id="936338"/>
    <lineage>
        <taxon>Bacteria</taxon>
        <taxon>Bacillati</taxon>
        <taxon>Actinomycetota</taxon>
        <taxon>Actinomycetes</taxon>
        <taxon>Streptosporangiales</taxon>
        <taxon>Streptosporangiaceae</taxon>
        <taxon>Planobispora</taxon>
    </lineage>
</organism>
<accession>A0A8J3SLC3</accession>
<evidence type="ECO:0000256" key="1">
    <source>
        <dbReference type="SAM" id="Phobius"/>
    </source>
</evidence>
<dbReference type="AlphaFoldDB" id="A0A8J3SLC3"/>
<dbReference type="InterPro" id="IPR012551">
    <property type="entry name" value="DUF1707_SHOCT-like"/>
</dbReference>
<comment type="caution">
    <text evidence="3">The sequence shown here is derived from an EMBL/GenBank/DDBJ whole genome shotgun (WGS) entry which is preliminary data.</text>
</comment>
<evidence type="ECO:0000313" key="3">
    <source>
        <dbReference type="EMBL" id="GIH95369.1"/>
    </source>
</evidence>
<sequence>MGKVVVVVLIAAVVVAVAIGAAVIALRQAAHRRRQVQDKQRRSAYERWLDTRATDEDRQRALAQLADAYAVGQLTHDEHDKRTADVLAAVTNRHVQSCLRDLGTAGQQ</sequence>
<keyword evidence="1" id="KW-0812">Transmembrane</keyword>
<dbReference type="Proteomes" id="UP000619788">
    <property type="component" value="Unassembled WGS sequence"/>
</dbReference>
<dbReference type="Pfam" id="PF08044">
    <property type="entry name" value="DUF1707"/>
    <property type="match status" value="1"/>
</dbReference>
<feature type="domain" description="DUF1707" evidence="2">
    <location>
        <begin position="51"/>
        <end position="102"/>
    </location>
</feature>
<evidence type="ECO:0000313" key="4">
    <source>
        <dbReference type="Proteomes" id="UP000619788"/>
    </source>
</evidence>
<keyword evidence="1" id="KW-0472">Membrane</keyword>
<dbReference type="RefSeq" id="WP_204067466.1">
    <property type="nucleotide sequence ID" value="NZ_BOOJ01000052.1"/>
</dbReference>
<proteinExistence type="predicted"/>
<name>A0A8J3SLC3_9ACTN</name>
<feature type="transmembrane region" description="Helical" evidence="1">
    <location>
        <begin position="6"/>
        <end position="26"/>
    </location>
</feature>
<keyword evidence="4" id="KW-1185">Reference proteome</keyword>
<protein>
    <recommendedName>
        <fullName evidence="2">DUF1707 domain-containing protein</fullName>
    </recommendedName>
</protein>
<dbReference type="EMBL" id="BOOJ01000052">
    <property type="protein sequence ID" value="GIH95369.1"/>
    <property type="molecule type" value="Genomic_DNA"/>
</dbReference>
<keyword evidence="1" id="KW-1133">Transmembrane helix</keyword>
<reference evidence="3 4" key="1">
    <citation type="submission" date="2021-01" db="EMBL/GenBank/DDBJ databases">
        <title>Whole genome shotgun sequence of Planobispora siamensis NBRC 107568.</title>
        <authorList>
            <person name="Komaki H."/>
            <person name="Tamura T."/>
        </authorList>
    </citation>
    <scope>NUCLEOTIDE SEQUENCE [LARGE SCALE GENOMIC DNA]</scope>
    <source>
        <strain evidence="3 4">NBRC 107568</strain>
    </source>
</reference>
<gene>
    <name evidence="3" type="ORF">Psi01_59990</name>
</gene>
<evidence type="ECO:0000259" key="2">
    <source>
        <dbReference type="Pfam" id="PF08044"/>
    </source>
</evidence>